<proteinExistence type="predicted"/>
<evidence type="ECO:0000313" key="1">
    <source>
        <dbReference type="EMBL" id="QTA89915.1"/>
    </source>
</evidence>
<dbReference type="EMBL" id="CP061800">
    <property type="protein sequence ID" value="QTA89915.1"/>
    <property type="molecule type" value="Genomic_DNA"/>
</dbReference>
<dbReference type="KEGG" id="dmm:dnm_059740"/>
<gene>
    <name evidence="1" type="ORF">dnm_059740</name>
</gene>
<reference evidence="1" key="1">
    <citation type="journal article" date="2021" name="Microb. Physiol.">
        <title>Proteogenomic Insights into the Physiology of Marine, Sulfate-Reducing, Filamentous Desulfonema limicola and Desulfonema magnum.</title>
        <authorList>
            <person name="Schnaars V."/>
            <person name="Wohlbrand L."/>
            <person name="Scheve S."/>
            <person name="Hinrichs C."/>
            <person name="Reinhardt R."/>
            <person name="Rabus R."/>
        </authorList>
    </citation>
    <scope>NUCLEOTIDE SEQUENCE</scope>
    <source>
        <strain evidence="1">4be13</strain>
    </source>
</reference>
<dbReference type="Proteomes" id="UP000663722">
    <property type="component" value="Chromosome"/>
</dbReference>
<evidence type="ECO:0000313" key="2">
    <source>
        <dbReference type="Proteomes" id="UP000663722"/>
    </source>
</evidence>
<protein>
    <submittedName>
        <fullName evidence="1">Uncharacterized protein</fullName>
    </submittedName>
</protein>
<dbReference type="AlphaFoldDB" id="A0A975BQX2"/>
<accession>A0A975BQX2</accession>
<sequence>MARPPLLFFGKNQIYADGNIPKPASFTKAENWQMENAPKPFQSAAFLTPCATFFNRGYHGQTTATKTRGHKDTQRAIAGLRAFVSLWHYKLHIAFFIFFNIT</sequence>
<organism evidence="1 2">
    <name type="scientific">Desulfonema magnum</name>
    <dbReference type="NCBI Taxonomy" id="45655"/>
    <lineage>
        <taxon>Bacteria</taxon>
        <taxon>Pseudomonadati</taxon>
        <taxon>Thermodesulfobacteriota</taxon>
        <taxon>Desulfobacteria</taxon>
        <taxon>Desulfobacterales</taxon>
        <taxon>Desulfococcaceae</taxon>
        <taxon>Desulfonema</taxon>
    </lineage>
</organism>
<name>A0A975BQX2_9BACT</name>
<keyword evidence="2" id="KW-1185">Reference proteome</keyword>